<evidence type="ECO:0000256" key="3">
    <source>
        <dbReference type="ARBA" id="ARBA00022490"/>
    </source>
</evidence>
<dbReference type="InterPro" id="IPR023546">
    <property type="entry name" value="MGMT"/>
</dbReference>
<dbReference type="HAMAP" id="MF_00772">
    <property type="entry name" value="OGT"/>
    <property type="match status" value="1"/>
</dbReference>
<feature type="domain" description="Methylguanine DNA methyltransferase ribonuclease-like" evidence="11">
    <location>
        <begin position="2"/>
        <end position="72"/>
    </location>
</feature>
<dbReference type="CDD" id="cd06445">
    <property type="entry name" value="ATase"/>
    <property type="match status" value="1"/>
</dbReference>
<evidence type="ECO:0000259" key="11">
    <source>
        <dbReference type="Pfam" id="PF02870"/>
    </source>
</evidence>
<evidence type="ECO:0000313" key="13">
    <source>
        <dbReference type="Proteomes" id="UP000095672"/>
    </source>
</evidence>
<evidence type="ECO:0000256" key="4">
    <source>
        <dbReference type="ARBA" id="ARBA00022603"/>
    </source>
</evidence>
<dbReference type="InterPro" id="IPR036631">
    <property type="entry name" value="MGMT_N_sf"/>
</dbReference>
<dbReference type="GO" id="GO:0003908">
    <property type="term" value="F:methylated-DNA-[protein]-cysteine S-methyltransferase activity"/>
    <property type="evidence" value="ECO:0007669"/>
    <property type="project" value="UniProtKB-UniRule"/>
</dbReference>
<dbReference type="Gene3D" id="1.10.10.10">
    <property type="entry name" value="Winged helix-like DNA-binding domain superfamily/Winged helix DNA-binding domain"/>
    <property type="match status" value="1"/>
</dbReference>
<evidence type="ECO:0000256" key="6">
    <source>
        <dbReference type="ARBA" id="ARBA00022763"/>
    </source>
</evidence>
<dbReference type="Gene3D" id="3.30.160.70">
    <property type="entry name" value="Methylated DNA-protein cysteine methyltransferase domain"/>
    <property type="match status" value="1"/>
</dbReference>
<proteinExistence type="inferred from homology"/>
<evidence type="ECO:0000256" key="1">
    <source>
        <dbReference type="ARBA" id="ARBA00001286"/>
    </source>
</evidence>
<sequence>MIAYEVYETELGQVVIAADEVGVTVLRFLTEGGSWKVSEGWERGQSELTDLAASQLAEYLAGKRRTFELPLNPNGTEFQQRVWQALLSIPYGETRSYREQAEALGNVKAIRAVARANGANPIAIVIPCHRVIGADGTLTGYAGGLDMKARLLSLEGARFVDQPSLI</sequence>
<comment type="similarity">
    <text evidence="2 9">Belongs to the MGMT family.</text>
</comment>
<dbReference type="PANTHER" id="PTHR10815">
    <property type="entry name" value="METHYLATED-DNA--PROTEIN-CYSTEINE METHYLTRANSFERASE"/>
    <property type="match status" value="1"/>
</dbReference>
<dbReference type="AlphaFoldDB" id="A0A1C9W8I0"/>
<keyword evidence="3 9" id="KW-0963">Cytoplasm</keyword>
<dbReference type="SUPFAM" id="SSF46767">
    <property type="entry name" value="Methylated DNA-protein cysteine methyltransferase, C-terminal domain"/>
    <property type="match status" value="1"/>
</dbReference>
<dbReference type="SUPFAM" id="SSF53155">
    <property type="entry name" value="Methylated DNA-protein cysteine methyltransferase domain"/>
    <property type="match status" value="1"/>
</dbReference>
<dbReference type="GO" id="GO:0005737">
    <property type="term" value="C:cytoplasm"/>
    <property type="evidence" value="ECO:0007669"/>
    <property type="project" value="UniProtKB-SubCell"/>
</dbReference>
<keyword evidence="4 9" id="KW-0489">Methyltransferase</keyword>
<evidence type="ECO:0000256" key="9">
    <source>
        <dbReference type="HAMAP-Rule" id="MF_00772"/>
    </source>
</evidence>
<evidence type="ECO:0000313" key="12">
    <source>
        <dbReference type="EMBL" id="AOS97453.1"/>
    </source>
</evidence>
<dbReference type="KEGG" id="micc:AUP74_02023"/>
<reference evidence="13" key="1">
    <citation type="submission" date="2016-01" db="EMBL/GenBank/DDBJ databases">
        <title>Complete genome sequence of Microbulbifer sp. CCB-MM1, a halophile isolated from Matang Mangrove Forest, Perak.</title>
        <authorList>
            <person name="Moh T.H."/>
            <person name="Dinesh B."/>
            <person name="Lau N.-S."/>
            <person name="Go F."/>
            <person name="Alexander Chong S.-C."/>
        </authorList>
    </citation>
    <scope>NUCLEOTIDE SEQUENCE [LARGE SCALE GENOMIC DNA]</scope>
    <source>
        <strain evidence="13">CCB-MM1</strain>
    </source>
</reference>
<dbReference type="Pfam" id="PF01035">
    <property type="entry name" value="DNA_binding_1"/>
    <property type="match status" value="1"/>
</dbReference>
<keyword evidence="7 9" id="KW-0234">DNA repair</keyword>
<dbReference type="RefSeq" id="WP_158514560.1">
    <property type="nucleotide sequence ID" value="NZ_CP014143.1"/>
</dbReference>
<dbReference type="NCBIfam" id="TIGR00589">
    <property type="entry name" value="ogt"/>
    <property type="match status" value="1"/>
</dbReference>
<dbReference type="STRING" id="1769779.AUP74_02023"/>
<dbReference type="InterPro" id="IPR008332">
    <property type="entry name" value="MethylG_MeTrfase_N"/>
</dbReference>
<dbReference type="PATRIC" id="fig|1769779.3.peg.2031"/>
<dbReference type="EMBL" id="CP014143">
    <property type="protein sequence ID" value="AOS97453.1"/>
    <property type="molecule type" value="Genomic_DNA"/>
</dbReference>
<protein>
    <recommendedName>
        <fullName evidence="9">Methylated-DNA--protein-cysteine methyltransferase</fullName>
        <ecNumber evidence="9">2.1.1.63</ecNumber>
    </recommendedName>
    <alternativeName>
        <fullName evidence="9">6-O-methylguanine-DNA methyltransferase</fullName>
        <shortName evidence="9">MGMT</shortName>
    </alternativeName>
    <alternativeName>
        <fullName evidence="9">O-6-methylguanine-DNA-alkyltransferase</fullName>
    </alternativeName>
</protein>
<dbReference type="InterPro" id="IPR036388">
    <property type="entry name" value="WH-like_DNA-bd_sf"/>
</dbReference>
<keyword evidence="6 9" id="KW-0227">DNA damage</keyword>
<dbReference type="GO" id="GO:0006307">
    <property type="term" value="P:DNA alkylation repair"/>
    <property type="evidence" value="ECO:0007669"/>
    <property type="project" value="UniProtKB-UniRule"/>
</dbReference>
<feature type="active site" description="Nucleophile; methyl group acceptor" evidence="9">
    <location>
        <position position="128"/>
    </location>
</feature>
<evidence type="ECO:0000259" key="10">
    <source>
        <dbReference type="Pfam" id="PF01035"/>
    </source>
</evidence>
<organism evidence="12 13">
    <name type="scientific">Microbulbifer aggregans</name>
    <dbReference type="NCBI Taxonomy" id="1769779"/>
    <lineage>
        <taxon>Bacteria</taxon>
        <taxon>Pseudomonadati</taxon>
        <taxon>Pseudomonadota</taxon>
        <taxon>Gammaproteobacteria</taxon>
        <taxon>Cellvibrionales</taxon>
        <taxon>Microbulbiferaceae</taxon>
        <taxon>Microbulbifer</taxon>
    </lineage>
</organism>
<evidence type="ECO:0000256" key="8">
    <source>
        <dbReference type="ARBA" id="ARBA00049348"/>
    </source>
</evidence>
<dbReference type="PROSITE" id="PS00374">
    <property type="entry name" value="MGMT"/>
    <property type="match status" value="1"/>
</dbReference>
<evidence type="ECO:0000256" key="5">
    <source>
        <dbReference type="ARBA" id="ARBA00022679"/>
    </source>
</evidence>
<name>A0A1C9W8I0_9GAMM</name>
<comment type="subcellular location">
    <subcellularLocation>
        <location evidence="9">Cytoplasm</location>
    </subcellularLocation>
</comment>
<dbReference type="PANTHER" id="PTHR10815:SF5">
    <property type="entry name" value="METHYLATED-DNA--PROTEIN-CYSTEINE METHYLTRANSFERASE"/>
    <property type="match status" value="1"/>
</dbReference>
<dbReference type="OrthoDB" id="9802228at2"/>
<comment type="catalytic activity">
    <reaction evidence="1 9">
        <text>a 4-O-methyl-thymidine in DNA + L-cysteinyl-[protein] = a thymidine in DNA + S-methyl-L-cysteinyl-[protein]</text>
        <dbReference type="Rhea" id="RHEA:53428"/>
        <dbReference type="Rhea" id="RHEA-COMP:10131"/>
        <dbReference type="Rhea" id="RHEA-COMP:10132"/>
        <dbReference type="Rhea" id="RHEA-COMP:13555"/>
        <dbReference type="Rhea" id="RHEA-COMP:13556"/>
        <dbReference type="ChEBI" id="CHEBI:29950"/>
        <dbReference type="ChEBI" id="CHEBI:82612"/>
        <dbReference type="ChEBI" id="CHEBI:137386"/>
        <dbReference type="ChEBI" id="CHEBI:137387"/>
        <dbReference type="EC" id="2.1.1.63"/>
    </reaction>
</comment>
<dbReference type="FunFam" id="1.10.10.10:FF:000214">
    <property type="entry name" value="Methylated-DNA--protein-cysteine methyltransferase"/>
    <property type="match status" value="1"/>
</dbReference>
<dbReference type="GO" id="GO:0032259">
    <property type="term" value="P:methylation"/>
    <property type="evidence" value="ECO:0007669"/>
    <property type="project" value="UniProtKB-KW"/>
</dbReference>
<comment type="function">
    <text evidence="9">Involved in the cellular defense against the biological effects of O6-methylguanine (O6-MeG) and O4-methylthymine (O4-MeT) in DNA. Repairs the methylated nucleobase in DNA by stoichiometrically transferring the methyl group to a cysteine residue in the enzyme. This is a suicide reaction: the enzyme is irreversibly inactivated.</text>
</comment>
<evidence type="ECO:0000256" key="7">
    <source>
        <dbReference type="ARBA" id="ARBA00023204"/>
    </source>
</evidence>
<dbReference type="InterPro" id="IPR001497">
    <property type="entry name" value="MethylDNA_cys_MeTrfase_AS"/>
</dbReference>
<dbReference type="EC" id="2.1.1.63" evidence="9"/>
<comment type="catalytic activity">
    <reaction evidence="8 9">
        <text>a 6-O-methyl-2'-deoxyguanosine in DNA + L-cysteinyl-[protein] = S-methyl-L-cysteinyl-[protein] + a 2'-deoxyguanosine in DNA</text>
        <dbReference type="Rhea" id="RHEA:24000"/>
        <dbReference type="Rhea" id="RHEA-COMP:10131"/>
        <dbReference type="Rhea" id="RHEA-COMP:10132"/>
        <dbReference type="Rhea" id="RHEA-COMP:11367"/>
        <dbReference type="Rhea" id="RHEA-COMP:11368"/>
        <dbReference type="ChEBI" id="CHEBI:29950"/>
        <dbReference type="ChEBI" id="CHEBI:82612"/>
        <dbReference type="ChEBI" id="CHEBI:85445"/>
        <dbReference type="ChEBI" id="CHEBI:85448"/>
        <dbReference type="EC" id="2.1.1.63"/>
    </reaction>
</comment>
<keyword evidence="5 9" id="KW-0808">Transferase</keyword>
<dbReference type="Pfam" id="PF02870">
    <property type="entry name" value="Methyltransf_1N"/>
    <property type="match status" value="1"/>
</dbReference>
<dbReference type="InterPro" id="IPR036217">
    <property type="entry name" value="MethylDNA_cys_MeTrfase_DNAb"/>
</dbReference>
<gene>
    <name evidence="12" type="primary">ogt_2</name>
    <name evidence="12" type="ORF">AUP74_02023</name>
</gene>
<accession>A0A1C9W8I0</accession>
<evidence type="ECO:0000256" key="2">
    <source>
        <dbReference type="ARBA" id="ARBA00008711"/>
    </source>
</evidence>
<dbReference type="InterPro" id="IPR014048">
    <property type="entry name" value="MethylDNA_cys_MeTrfase_DNA-bd"/>
</dbReference>
<comment type="miscellaneous">
    <text evidence="9">This enzyme catalyzes only one turnover and therefore is not strictly catalytic. According to one definition, an enzyme is a biocatalyst that acts repeatedly and over many reaction cycles.</text>
</comment>
<feature type="domain" description="Methylated-DNA-[protein]-cysteine S-methyltransferase DNA binding" evidence="10">
    <location>
        <begin position="77"/>
        <end position="157"/>
    </location>
</feature>
<dbReference type="Proteomes" id="UP000095672">
    <property type="component" value="Chromosome"/>
</dbReference>
<keyword evidence="13" id="KW-1185">Reference proteome</keyword>